<dbReference type="InParanoid" id="A0A165DDC9"/>
<dbReference type="Gene3D" id="1.10.1510.10">
    <property type="entry name" value="Uncharacterised protein YqeY/AIM41 PF09424, N-terminal domain"/>
    <property type="match status" value="1"/>
</dbReference>
<gene>
    <name evidence="1" type="primary">AIM41</name>
    <name evidence="2" type="ORF">LAESUDRAFT_682442</name>
</gene>
<proteinExistence type="inferred from homology"/>
<dbReference type="Proteomes" id="UP000076871">
    <property type="component" value="Unassembled WGS sequence"/>
</dbReference>
<dbReference type="InterPro" id="IPR003789">
    <property type="entry name" value="Asn/Gln_tRNA_amidoTrase-B-like"/>
</dbReference>
<dbReference type="EMBL" id="KV427635">
    <property type="protein sequence ID" value="KZT04624.1"/>
    <property type="molecule type" value="Genomic_DNA"/>
</dbReference>
<evidence type="ECO:0000313" key="3">
    <source>
        <dbReference type="Proteomes" id="UP000076871"/>
    </source>
</evidence>
<accession>A0A165DDC9</accession>
<dbReference type="GO" id="GO:0005739">
    <property type="term" value="C:mitochondrion"/>
    <property type="evidence" value="ECO:0007669"/>
    <property type="project" value="UniProtKB-SubCell"/>
</dbReference>
<reference evidence="2 3" key="1">
    <citation type="journal article" date="2016" name="Mol. Biol. Evol.">
        <title>Comparative Genomics of Early-Diverging Mushroom-Forming Fungi Provides Insights into the Origins of Lignocellulose Decay Capabilities.</title>
        <authorList>
            <person name="Nagy L.G."/>
            <person name="Riley R."/>
            <person name="Tritt A."/>
            <person name="Adam C."/>
            <person name="Daum C."/>
            <person name="Floudas D."/>
            <person name="Sun H."/>
            <person name="Yadav J.S."/>
            <person name="Pangilinan J."/>
            <person name="Larsson K.H."/>
            <person name="Matsuura K."/>
            <person name="Barry K."/>
            <person name="Labutti K."/>
            <person name="Kuo R."/>
            <person name="Ohm R.A."/>
            <person name="Bhattacharya S.S."/>
            <person name="Shirouzu T."/>
            <person name="Yoshinaga Y."/>
            <person name="Martin F.M."/>
            <person name="Grigoriev I.V."/>
            <person name="Hibbett D.S."/>
        </authorList>
    </citation>
    <scope>NUCLEOTIDE SEQUENCE [LARGE SCALE GENOMIC DNA]</scope>
    <source>
        <strain evidence="2 3">93-53</strain>
    </source>
</reference>
<keyword evidence="1" id="KW-0496">Mitochondrion</keyword>
<dbReference type="InterPro" id="IPR042184">
    <property type="entry name" value="YqeY/Aim41_N"/>
</dbReference>
<protein>
    <recommendedName>
        <fullName evidence="1">Altered inheritance of mitochondria protein 41</fullName>
    </recommendedName>
</protein>
<organism evidence="2 3">
    <name type="scientific">Laetiporus sulphureus 93-53</name>
    <dbReference type="NCBI Taxonomy" id="1314785"/>
    <lineage>
        <taxon>Eukaryota</taxon>
        <taxon>Fungi</taxon>
        <taxon>Dikarya</taxon>
        <taxon>Basidiomycota</taxon>
        <taxon>Agaricomycotina</taxon>
        <taxon>Agaricomycetes</taxon>
        <taxon>Polyporales</taxon>
        <taxon>Laetiporus</taxon>
    </lineage>
</organism>
<sequence length="158" mass="17353">MSEVKDAMKSKDTVKSTTIRSVLAEVYAADKAPGSDGAVSSSSILAILRKAVRRRASPFMSLADSAAEFEKANRTDLAQKEKQEAELLEVFLPALLSEAEIDRFIREIIAEQPQLTSEPNKKRAAGMLFKTFYSKVDRSLVDTDLVRSRAEALLAEAS</sequence>
<comment type="similarity">
    <text evidence="1">Belongs to the AIM41 family.</text>
</comment>
<evidence type="ECO:0000256" key="1">
    <source>
        <dbReference type="RuleBase" id="RU365099"/>
    </source>
</evidence>
<dbReference type="PANTHER" id="PTHR28055">
    <property type="entry name" value="ALTERED INHERITANCE OF MITOCHONDRIA PROTEIN 41, MITOCHONDRIAL"/>
    <property type="match status" value="1"/>
</dbReference>
<dbReference type="GO" id="GO:0016884">
    <property type="term" value="F:carbon-nitrogen ligase activity, with glutamine as amido-N-donor"/>
    <property type="evidence" value="ECO:0007669"/>
    <property type="project" value="UniProtKB-UniRule"/>
</dbReference>
<keyword evidence="3" id="KW-1185">Reference proteome</keyword>
<dbReference type="STRING" id="1314785.A0A165DDC9"/>
<name>A0A165DDC9_9APHY</name>
<dbReference type="Pfam" id="PF09424">
    <property type="entry name" value="YqeY"/>
    <property type="match status" value="1"/>
</dbReference>
<feature type="non-terminal residue" evidence="2">
    <location>
        <position position="158"/>
    </location>
</feature>
<dbReference type="AlphaFoldDB" id="A0A165DDC9"/>
<dbReference type="SUPFAM" id="SSF89095">
    <property type="entry name" value="GatB/YqeY motif"/>
    <property type="match status" value="1"/>
</dbReference>
<dbReference type="PANTHER" id="PTHR28055:SF1">
    <property type="entry name" value="ALTERED INHERITANCE OF MITOCHONDRIA PROTEIN 41, MITOCHONDRIAL"/>
    <property type="match status" value="1"/>
</dbReference>
<evidence type="ECO:0000313" key="2">
    <source>
        <dbReference type="EMBL" id="KZT04624.1"/>
    </source>
</evidence>
<comment type="subcellular location">
    <subcellularLocation>
        <location evidence="1">Mitochondrion</location>
    </subcellularLocation>
</comment>
<dbReference type="InterPro" id="IPR019004">
    <property type="entry name" value="YqeY/Aim41"/>
</dbReference>
<dbReference type="OrthoDB" id="538640at2759"/>